<dbReference type="AlphaFoldDB" id="A0A835HLG1"/>
<dbReference type="EMBL" id="JADFTS010000006">
    <property type="protein sequence ID" value="KAF9603005.1"/>
    <property type="molecule type" value="Genomic_DNA"/>
</dbReference>
<name>A0A835HLG1_9MAGN</name>
<sequence>MIWVCNKILKPINLDNEFEACAQLKKRRPKMTPNPHDTKKSRPKSTGKGMVDVIQSMQATIFIEIANKKKEIATPNSEPSSEAKLIVEVEVIPNLDERTFM</sequence>
<keyword evidence="3" id="KW-1185">Reference proteome</keyword>
<organism evidence="2 3">
    <name type="scientific">Coptis chinensis</name>
    <dbReference type="NCBI Taxonomy" id="261450"/>
    <lineage>
        <taxon>Eukaryota</taxon>
        <taxon>Viridiplantae</taxon>
        <taxon>Streptophyta</taxon>
        <taxon>Embryophyta</taxon>
        <taxon>Tracheophyta</taxon>
        <taxon>Spermatophyta</taxon>
        <taxon>Magnoliopsida</taxon>
        <taxon>Ranunculales</taxon>
        <taxon>Ranunculaceae</taxon>
        <taxon>Coptidoideae</taxon>
        <taxon>Coptis</taxon>
    </lineage>
</organism>
<gene>
    <name evidence="2" type="ORF">IFM89_033632</name>
</gene>
<evidence type="ECO:0000313" key="2">
    <source>
        <dbReference type="EMBL" id="KAF9603005.1"/>
    </source>
</evidence>
<feature type="region of interest" description="Disordered" evidence="1">
    <location>
        <begin position="25"/>
        <end position="49"/>
    </location>
</feature>
<dbReference type="Proteomes" id="UP000631114">
    <property type="component" value="Unassembled WGS sequence"/>
</dbReference>
<accession>A0A835HLG1</accession>
<comment type="caution">
    <text evidence="2">The sequence shown here is derived from an EMBL/GenBank/DDBJ whole genome shotgun (WGS) entry which is preliminary data.</text>
</comment>
<proteinExistence type="predicted"/>
<reference evidence="2 3" key="1">
    <citation type="submission" date="2020-10" db="EMBL/GenBank/DDBJ databases">
        <title>The Coptis chinensis genome and diversification of protoberbering-type alkaloids.</title>
        <authorList>
            <person name="Wang B."/>
            <person name="Shu S."/>
            <person name="Song C."/>
            <person name="Liu Y."/>
        </authorList>
    </citation>
    <scope>NUCLEOTIDE SEQUENCE [LARGE SCALE GENOMIC DNA]</scope>
    <source>
        <strain evidence="2">HL-2020</strain>
        <tissue evidence="2">Leaf</tissue>
    </source>
</reference>
<protein>
    <submittedName>
        <fullName evidence="2">Uncharacterized protein</fullName>
    </submittedName>
</protein>
<evidence type="ECO:0000313" key="3">
    <source>
        <dbReference type="Proteomes" id="UP000631114"/>
    </source>
</evidence>
<evidence type="ECO:0000256" key="1">
    <source>
        <dbReference type="SAM" id="MobiDB-lite"/>
    </source>
</evidence>